<accession>A0AAV7WJV5</accession>
<dbReference type="AlphaFoldDB" id="A0AAV7WJV5"/>
<evidence type="ECO:0000313" key="3">
    <source>
        <dbReference type="Proteomes" id="UP001066276"/>
    </source>
</evidence>
<feature type="region of interest" description="Disordered" evidence="1">
    <location>
        <begin position="91"/>
        <end position="110"/>
    </location>
</feature>
<keyword evidence="3" id="KW-1185">Reference proteome</keyword>
<evidence type="ECO:0000313" key="2">
    <source>
        <dbReference type="EMBL" id="KAJ1214327.1"/>
    </source>
</evidence>
<name>A0AAV7WJV5_PLEWA</name>
<evidence type="ECO:0000256" key="1">
    <source>
        <dbReference type="SAM" id="MobiDB-lite"/>
    </source>
</evidence>
<sequence length="137" mass="14972">MILLGRGCRVCLEQSGGWRGVHPPKNMRSCTRGRPGKLGGPAPGGRPIGSGGAFWIGPEVRGLIPGLTLELACAKRSPIDLDCTRGTWRLPNPIDARRREPDMLPRSRKSPAAELEWLQFQSSHWHPDLGMGSSKSR</sequence>
<reference evidence="2" key="1">
    <citation type="journal article" date="2022" name="bioRxiv">
        <title>Sequencing and chromosome-scale assembly of the giantPleurodeles waltlgenome.</title>
        <authorList>
            <person name="Brown T."/>
            <person name="Elewa A."/>
            <person name="Iarovenko S."/>
            <person name="Subramanian E."/>
            <person name="Araus A.J."/>
            <person name="Petzold A."/>
            <person name="Susuki M."/>
            <person name="Suzuki K.-i.T."/>
            <person name="Hayashi T."/>
            <person name="Toyoda A."/>
            <person name="Oliveira C."/>
            <person name="Osipova E."/>
            <person name="Leigh N.D."/>
            <person name="Simon A."/>
            <person name="Yun M.H."/>
        </authorList>
    </citation>
    <scope>NUCLEOTIDE SEQUENCE</scope>
    <source>
        <strain evidence="2">20211129_DDA</strain>
        <tissue evidence="2">Liver</tissue>
    </source>
</reference>
<feature type="compositionally biased region" description="Basic and acidic residues" evidence="1">
    <location>
        <begin position="95"/>
        <end position="105"/>
    </location>
</feature>
<feature type="compositionally biased region" description="Gly residues" evidence="1">
    <location>
        <begin position="36"/>
        <end position="46"/>
    </location>
</feature>
<organism evidence="2 3">
    <name type="scientific">Pleurodeles waltl</name>
    <name type="common">Iberian ribbed newt</name>
    <dbReference type="NCBI Taxonomy" id="8319"/>
    <lineage>
        <taxon>Eukaryota</taxon>
        <taxon>Metazoa</taxon>
        <taxon>Chordata</taxon>
        <taxon>Craniata</taxon>
        <taxon>Vertebrata</taxon>
        <taxon>Euteleostomi</taxon>
        <taxon>Amphibia</taxon>
        <taxon>Batrachia</taxon>
        <taxon>Caudata</taxon>
        <taxon>Salamandroidea</taxon>
        <taxon>Salamandridae</taxon>
        <taxon>Pleurodelinae</taxon>
        <taxon>Pleurodeles</taxon>
    </lineage>
</organism>
<protein>
    <submittedName>
        <fullName evidence="2">Uncharacterized protein</fullName>
    </submittedName>
</protein>
<gene>
    <name evidence="2" type="ORF">NDU88_001946</name>
</gene>
<dbReference type="Proteomes" id="UP001066276">
    <property type="component" value="Chromosome 1_1"/>
</dbReference>
<proteinExistence type="predicted"/>
<dbReference type="EMBL" id="JANPWB010000001">
    <property type="protein sequence ID" value="KAJ1214327.1"/>
    <property type="molecule type" value="Genomic_DNA"/>
</dbReference>
<comment type="caution">
    <text evidence="2">The sequence shown here is derived from an EMBL/GenBank/DDBJ whole genome shotgun (WGS) entry which is preliminary data.</text>
</comment>
<feature type="region of interest" description="Disordered" evidence="1">
    <location>
        <begin position="23"/>
        <end position="46"/>
    </location>
</feature>